<keyword evidence="6 7" id="KW-0472">Membrane</keyword>
<evidence type="ECO:0000256" key="2">
    <source>
        <dbReference type="ARBA" id="ARBA00005236"/>
    </source>
</evidence>
<keyword evidence="3" id="KW-1003">Cell membrane</keyword>
<evidence type="ECO:0000259" key="8">
    <source>
        <dbReference type="Pfam" id="PF02687"/>
    </source>
</evidence>
<comment type="subcellular location">
    <subcellularLocation>
        <location evidence="1">Cell membrane</location>
        <topology evidence="1">Multi-pass membrane protein</topology>
    </subcellularLocation>
</comment>
<feature type="domain" description="MacB-like periplasmic core" evidence="9">
    <location>
        <begin position="20"/>
        <end position="247"/>
    </location>
</feature>
<dbReference type="GO" id="GO:0098797">
    <property type="term" value="C:plasma membrane protein complex"/>
    <property type="evidence" value="ECO:0007669"/>
    <property type="project" value="TreeGrafter"/>
</dbReference>
<feature type="domain" description="ABC3 transporter permease C-terminal" evidence="8">
    <location>
        <begin position="279"/>
        <end position="397"/>
    </location>
</feature>
<dbReference type="Pfam" id="PF12704">
    <property type="entry name" value="MacB_PCD"/>
    <property type="match status" value="1"/>
</dbReference>
<keyword evidence="5 7" id="KW-1133">Transmembrane helix</keyword>
<dbReference type="PANTHER" id="PTHR30489">
    <property type="entry name" value="LIPOPROTEIN-RELEASING SYSTEM TRANSMEMBRANE PROTEIN LOLE"/>
    <property type="match status" value="1"/>
</dbReference>
<dbReference type="AlphaFoldDB" id="A0A1K2H647"/>
<proteinExistence type="inferred from homology"/>
<evidence type="ECO:0000256" key="5">
    <source>
        <dbReference type="ARBA" id="ARBA00022989"/>
    </source>
</evidence>
<keyword evidence="11" id="KW-1185">Reference proteome</keyword>
<dbReference type="EMBL" id="FPKR01000002">
    <property type="protein sequence ID" value="SFZ71770.1"/>
    <property type="molecule type" value="Genomic_DNA"/>
</dbReference>
<dbReference type="Pfam" id="PF02687">
    <property type="entry name" value="FtsX"/>
    <property type="match status" value="1"/>
</dbReference>
<dbReference type="Proteomes" id="UP000186513">
    <property type="component" value="Unassembled WGS sequence"/>
</dbReference>
<keyword evidence="10" id="KW-0449">Lipoprotein</keyword>
<sequence>MNAFEWLVALRFLREGRMQSVLIFLGVTVGVAVVVFITALVNGLQSNIIQRTLSTQAHISLRAPEQQALRLPPSGAVAAKVEKRAQALKSLEQWQAWLTVLGREPGVSAVSPMVSGAGLAVRGAASKSIALMGVLPEQYNRIVNLRDKLKQGQFTLASGEVVIGTELADDLGIALGDTLRLSTQGARSDVFRVAGIFDMEIKDINRRWVLVNLRSAQSLLDLPGGVSQIDLKVAQLFEAEAIAQRLARRTGFEVESWMQTNTQLLTALRSQSASSSMIRVFVSLSVALAIASVLAVSIVQKQKEIGILRAMGTRAPSVLRIFLIQGGVVGLLGSLCGSVLATALLQVMGLVAKAPDGSPLFVLEVSPSLFISSALGATLIGLLAAAAPALRAARLDPVQAIRNG</sequence>
<dbReference type="GO" id="GO:0044874">
    <property type="term" value="P:lipoprotein localization to outer membrane"/>
    <property type="evidence" value="ECO:0007669"/>
    <property type="project" value="TreeGrafter"/>
</dbReference>
<feature type="transmembrane region" description="Helical" evidence="7">
    <location>
        <begin position="369"/>
        <end position="390"/>
    </location>
</feature>
<evidence type="ECO:0000256" key="1">
    <source>
        <dbReference type="ARBA" id="ARBA00004651"/>
    </source>
</evidence>
<dbReference type="InterPro" id="IPR003838">
    <property type="entry name" value="ABC3_permease_C"/>
</dbReference>
<comment type="similarity">
    <text evidence="2">Belongs to the ABC-4 integral membrane protein family. LolC/E subfamily.</text>
</comment>
<evidence type="ECO:0000256" key="7">
    <source>
        <dbReference type="SAM" id="Phobius"/>
    </source>
</evidence>
<feature type="transmembrane region" description="Helical" evidence="7">
    <location>
        <begin position="280"/>
        <end position="300"/>
    </location>
</feature>
<evidence type="ECO:0000256" key="6">
    <source>
        <dbReference type="ARBA" id="ARBA00023136"/>
    </source>
</evidence>
<name>A0A1K2H647_9NEIS</name>
<reference evidence="10 11" key="1">
    <citation type="submission" date="2016-11" db="EMBL/GenBank/DDBJ databases">
        <authorList>
            <person name="Jaros S."/>
            <person name="Januszkiewicz K."/>
            <person name="Wedrychowicz H."/>
        </authorList>
    </citation>
    <scope>NUCLEOTIDE SEQUENCE [LARGE SCALE GENOMIC DNA]</scope>
    <source>
        <strain evidence="10 11">DSM 18899</strain>
    </source>
</reference>
<evidence type="ECO:0000313" key="10">
    <source>
        <dbReference type="EMBL" id="SFZ71770.1"/>
    </source>
</evidence>
<dbReference type="STRING" id="1121279.SAMN02745887_00451"/>
<dbReference type="RefSeq" id="WP_245794114.1">
    <property type="nucleotide sequence ID" value="NZ_FPKR01000002.1"/>
</dbReference>
<evidence type="ECO:0000313" key="11">
    <source>
        <dbReference type="Proteomes" id="UP000186513"/>
    </source>
</evidence>
<protein>
    <submittedName>
        <fullName evidence="10">Lipoprotein-releasing system permease protein</fullName>
    </submittedName>
</protein>
<accession>A0A1K2H647</accession>
<dbReference type="PANTHER" id="PTHR30489:SF0">
    <property type="entry name" value="LIPOPROTEIN-RELEASING SYSTEM TRANSMEMBRANE PROTEIN LOLE"/>
    <property type="match status" value="1"/>
</dbReference>
<keyword evidence="4 7" id="KW-0812">Transmembrane</keyword>
<feature type="transmembrane region" description="Helical" evidence="7">
    <location>
        <begin position="21"/>
        <end position="41"/>
    </location>
</feature>
<evidence type="ECO:0000256" key="4">
    <source>
        <dbReference type="ARBA" id="ARBA00022692"/>
    </source>
</evidence>
<dbReference type="InterPro" id="IPR025857">
    <property type="entry name" value="MacB_PCD"/>
</dbReference>
<dbReference type="InterPro" id="IPR051447">
    <property type="entry name" value="Lipoprotein-release_system"/>
</dbReference>
<evidence type="ECO:0000259" key="9">
    <source>
        <dbReference type="Pfam" id="PF12704"/>
    </source>
</evidence>
<feature type="transmembrane region" description="Helical" evidence="7">
    <location>
        <begin position="321"/>
        <end position="349"/>
    </location>
</feature>
<gene>
    <name evidence="10" type="ORF">SAMN02745887_00451</name>
</gene>
<evidence type="ECO:0000256" key="3">
    <source>
        <dbReference type="ARBA" id="ARBA00022475"/>
    </source>
</evidence>
<organism evidence="10 11">
    <name type="scientific">Chitinimonas taiwanensis DSM 18899</name>
    <dbReference type="NCBI Taxonomy" id="1121279"/>
    <lineage>
        <taxon>Bacteria</taxon>
        <taxon>Pseudomonadati</taxon>
        <taxon>Pseudomonadota</taxon>
        <taxon>Betaproteobacteria</taxon>
        <taxon>Neisseriales</taxon>
        <taxon>Chitinibacteraceae</taxon>
        <taxon>Chitinimonas</taxon>
    </lineage>
</organism>